<dbReference type="InterPro" id="IPR008915">
    <property type="entry name" value="Peptidase_M50"/>
</dbReference>
<dbReference type="CDD" id="cd05709">
    <property type="entry name" value="S2P-M50"/>
    <property type="match status" value="1"/>
</dbReference>
<evidence type="ECO:0000256" key="3">
    <source>
        <dbReference type="ARBA" id="ARBA00007931"/>
    </source>
</evidence>
<feature type="transmembrane region" description="Helical" evidence="7">
    <location>
        <begin position="114"/>
        <end position="132"/>
    </location>
</feature>
<evidence type="ECO:0000256" key="2">
    <source>
        <dbReference type="ARBA" id="ARBA00004141"/>
    </source>
</evidence>
<evidence type="ECO:0000256" key="6">
    <source>
        <dbReference type="ARBA" id="ARBA00023136"/>
    </source>
</evidence>
<reference evidence="10" key="1">
    <citation type="submission" date="2017-11" db="EMBL/GenBank/DDBJ databases">
        <authorList>
            <person name="Zhu W."/>
        </authorList>
    </citation>
    <scope>NUCLEOTIDE SEQUENCE [LARGE SCALE GENOMIC DNA]</scope>
    <source>
        <strain evidence="10">CAU 1051</strain>
    </source>
</reference>
<accession>A0A3D8Q152</accession>
<feature type="transmembrane region" description="Helical" evidence="7">
    <location>
        <begin position="82"/>
        <end position="108"/>
    </location>
</feature>
<evidence type="ECO:0000313" key="10">
    <source>
        <dbReference type="Proteomes" id="UP000256520"/>
    </source>
</evidence>
<dbReference type="EMBL" id="PIOD01000001">
    <property type="protein sequence ID" value="RDW22004.1"/>
    <property type="molecule type" value="Genomic_DNA"/>
</dbReference>
<keyword evidence="10" id="KW-1185">Reference proteome</keyword>
<proteinExistence type="inferred from homology"/>
<evidence type="ECO:0000259" key="8">
    <source>
        <dbReference type="Pfam" id="PF02163"/>
    </source>
</evidence>
<comment type="cofactor">
    <cofactor evidence="1">
        <name>Zn(2+)</name>
        <dbReference type="ChEBI" id="CHEBI:29105"/>
    </cofactor>
</comment>
<keyword evidence="4 7" id="KW-0812">Transmembrane</keyword>
<evidence type="ECO:0000313" key="9">
    <source>
        <dbReference type="EMBL" id="RDW22004.1"/>
    </source>
</evidence>
<gene>
    <name evidence="9" type="ORF">CWR45_00505</name>
</gene>
<dbReference type="AlphaFoldDB" id="A0A3D8Q152"/>
<evidence type="ECO:0000256" key="7">
    <source>
        <dbReference type="SAM" id="Phobius"/>
    </source>
</evidence>
<dbReference type="RefSeq" id="WP_115747838.1">
    <property type="nucleotide sequence ID" value="NZ_PIOD01000001.1"/>
</dbReference>
<dbReference type="OrthoDB" id="2080990at2"/>
<evidence type="ECO:0000256" key="4">
    <source>
        <dbReference type="ARBA" id="ARBA00022692"/>
    </source>
</evidence>
<keyword evidence="6 7" id="KW-0472">Membrane</keyword>
<dbReference type="GO" id="GO:0016020">
    <property type="term" value="C:membrane"/>
    <property type="evidence" value="ECO:0007669"/>
    <property type="project" value="UniProtKB-SubCell"/>
</dbReference>
<comment type="caution">
    <text evidence="9">The sequence shown here is derived from an EMBL/GenBank/DDBJ whole genome shotgun (WGS) entry which is preliminary data.</text>
</comment>
<comment type="subcellular location">
    <subcellularLocation>
        <location evidence="2">Membrane</location>
        <topology evidence="2">Multi-pass membrane protein</topology>
    </subcellularLocation>
</comment>
<sequence length="155" mass="17833">MDISLLLVLILIIVPSSTLIHEIGHALAARMVQAESIVLSIGRGKHLLQFNFERLQLSIYAIFFMDGLTSSSRAKPYSKSELLWITALGPIFNGITALLLLIVLYLYPNDFIRLYFWYNIWLGIVNLIPFKYKDKHTDGYILYKLITEKLPPNLY</sequence>
<dbReference type="Proteomes" id="UP000256520">
    <property type="component" value="Unassembled WGS sequence"/>
</dbReference>
<comment type="similarity">
    <text evidence="3">Belongs to the peptidase M50B family.</text>
</comment>
<dbReference type="Pfam" id="PF02163">
    <property type="entry name" value="Peptidase_M50"/>
    <property type="match status" value="1"/>
</dbReference>
<feature type="domain" description="Peptidase M50" evidence="8">
    <location>
        <begin position="11"/>
        <end position="106"/>
    </location>
</feature>
<keyword evidence="5 7" id="KW-1133">Transmembrane helix</keyword>
<protein>
    <recommendedName>
        <fullName evidence="8">Peptidase M50 domain-containing protein</fullName>
    </recommendedName>
</protein>
<name>A0A3D8Q152_9BACI</name>
<evidence type="ECO:0000256" key="1">
    <source>
        <dbReference type="ARBA" id="ARBA00001947"/>
    </source>
</evidence>
<dbReference type="GO" id="GO:0006508">
    <property type="term" value="P:proteolysis"/>
    <property type="evidence" value="ECO:0007669"/>
    <property type="project" value="InterPro"/>
</dbReference>
<organism evidence="9 10">
    <name type="scientific">Oceanobacillus chungangensis</name>
    <dbReference type="NCBI Taxonomy" id="1229152"/>
    <lineage>
        <taxon>Bacteria</taxon>
        <taxon>Bacillati</taxon>
        <taxon>Bacillota</taxon>
        <taxon>Bacilli</taxon>
        <taxon>Bacillales</taxon>
        <taxon>Bacillaceae</taxon>
        <taxon>Oceanobacillus</taxon>
    </lineage>
</organism>
<evidence type="ECO:0000256" key="5">
    <source>
        <dbReference type="ARBA" id="ARBA00022989"/>
    </source>
</evidence>